<dbReference type="AlphaFoldDB" id="A0AAN8IL75"/>
<protein>
    <recommendedName>
        <fullName evidence="1">Tyrosine-protein phosphatase domain-containing protein</fullName>
    </recommendedName>
</protein>
<feature type="non-terminal residue" evidence="2">
    <location>
        <position position="171"/>
    </location>
</feature>
<gene>
    <name evidence="2" type="ORF">GCK32_004751</name>
</gene>
<dbReference type="Gene3D" id="3.90.190.10">
    <property type="entry name" value="Protein tyrosine phosphatase superfamily"/>
    <property type="match status" value="1"/>
</dbReference>
<dbReference type="EMBL" id="WIXE01013933">
    <property type="protein sequence ID" value="KAK5974688.1"/>
    <property type="molecule type" value="Genomic_DNA"/>
</dbReference>
<proteinExistence type="predicted"/>
<feature type="domain" description="Tyrosine-protein phosphatase" evidence="1">
    <location>
        <begin position="37"/>
        <end position="171"/>
    </location>
</feature>
<evidence type="ECO:0000313" key="3">
    <source>
        <dbReference type="Proteomes" id="UP001331761"/>
    </source>
</evidence>
<dbReference type="GO" id="GO:0004725">
    <property type="term" value="F:protein tyrosine phosphatase activity"/>
    <property type="evidence" value="ECO:0007669"/>
    <property type="project" value="InterPro"/>
</dbReference>
<dbReference type="PANTHER" id="PTHR46163">
    <property type="entry name" value="TYROSINE-PROTEIN PHOSPHATASE-RELATED"/>
    <property type="match status" value="1"/>
</dbReference>
<sequence length="171" mass="19585">MLKVFETVSANNPPEAWSFLPKAKNKQEKTSRREQVRNFVVKTLSKGPQGLIADFRQMKRVNDFSKMTEFVAQIPNGKNRYKKANKCAEYYPTKNGDCLNFNEIKVQCKKREDFGFPFETKIKLEVTHLEVSVPGSSTHTCVHYHWVDWPDRGVPPADAAPLFLLHSVGNV</sequence>
<evidence type="ECO:0000259" key="1">
    <source>
        <dbReference type="PROSITE" id="PS50055"/>
    </source>
</evidence>
<dbReference type="PANTHER" id="PTHR46163:SF5">
    <property type="entry name" value="TYROSINE-PROTEIN PHOSPHATASE"/>
    <property type="match status" value="1"/>
</dbReference>
<dbReference type="InterPro" id="IPR000242">
    <property type="entry name" value="PTP_cat"/>
</dbReference>
<name>A0AAN8IL75_TRICO</name>
<accession>A0AAN8IL75</accession>
<dbReference type="PROSITE" id="PS50055">
    <property type="entry name" value="TYR_PHOSPHATASE_PTP"/>
    <property type="match status" value="1"/>
</dbReference>
<keyword evidence="3" id="KW-1185">Reference proteome</keyword>
<evidence type="ECO:0000313" key="2">
    <source>
        <dbReference type="EMBL" id="KAK5974688.1"/>
    </source>
</evidence>
<organism evidence="2 3">
    <name type="scientific">Trichostrongylus colubriformis</name>
    <name type="common">Black scour worm</name>
    <dbReference type="NCBI Taxonomy" id="6319"/>
    <lineage>
        <taxon>Eukaryota</taxon>
        <taxon>Metazoa</taxon>
        <taxon>Ecdysozoa</taxon>
        <taxon>Nematoda</taxon>
        <taxon>Chromadorea</taxon>
        <taxon>Rhabditida</taxon>
        <taxon>Rhabditina</taxon>
        <taxon>Rhabditomorpha</taxon>
        <taxon>Strongyloidea</taxon>
        <taxon>Trichostrongylidae</taxon>
        <taxon>Trichostrongylus</taxon>
    </lineage>
</organism>
<dbReference type="Pfam" id="PF00102">
    <property type="entry name" value="Y_phosphatase"/>
    <property type="match status" value="1"/>
</dbReference>
<dbReference type="InterPro" id="IPR029021">
    <property type="entry name" value="Prot-tyrosine_phosphatase-like"/>
</dbReference>
<comment type="caution">
    <text evidence="2">The sequence shown here is derived from an EMBL/GenBank/DDBJ whole genome shotgun (WGS) entry which is preliminary data.</text>
</comment>
<reference evidence="2 3" key="1">
    <citation type="submission" date="2019-10" db="EMBL/GenBank/DDBJ databases">
        <title>Assembly and Annotation for the nematode Trichostrongylus colubriformis.</title>
        <authorList>
            <person name="Martin J."/>
        </authorList>
    </citation>
    <scope>NUCLEOTIDE SEQUENCE [LARGE SCALE GENOMIC DNA]</scope>
    <source>
        <strain evidence="2">G859</strain>
        <tissue evidence="2">Whole worm</tissue>
    </source>
</reference>
<dbReference type="Proteomes" id="UP001331761">
    <property type="component" value="Unassembled WGS sequence"/>
</dbReference>
<dbReference type="InterPro" id="IPR052782">
    <property type="entry name" value="Oocyte-zygote_transition_reg"/>
</dbReference>
<dbReference type="SUPFAM" id="SSF52799">
    <property type="entry name" value="(Phosphotyrosine protein) phosphatases II"/>
    <property type="match status" value="1"/>
</dbReference>